<dbReference type="InterPro" id="IPR020846">
    <property type="entry name" value="MFS_dom"/>
</dbReference>
<keyword evidence="6 7" id="KW-0472">Membrane</keyword>
<keyword evidence="5 7" id="KW-1133">Transmembrane helix</keyword>
<keyword evidence="10" id="KW-1185">Reference proteome</keyword>
<name>A0ABT3NU02_9PROT</name>
<dbReference type="Pfam" id="PF00083">
    <property type="entry name" value="Sugar_tr"/>
    <property type="match status" value="1"/>
</dbReference>
<evidence type="ECO:0000256" key="3">
    <source>
        <dbReference type="ARBA" id="ARBA00022448"/>
    </source>
</evidence>
<dbReference type="InterPro" id="IPR036259">
    <property type="entry name" value="MFS_trans_sf"/>
</dbReference>
<evidence type="ECO:0000256" key="7">
    <source>
        <dbReference type="SAM" id="Phobius"/>
    </source>
</evidence>
<dbReference type="Proteomes" id="UP001526430">
    <property type="component" value="Unassembled WGS sequence"/>
</dbReference>
<evidence type="ECO:0000256" key="1">
    <source>
        <dbReference type="ARBA" id="ARBA00004141"/>
    </source>
</evidence>
<feature type="transmembrane region" description="Helical" evidence="7">
    <location>
        <begin position="155"/>
        <end position="177"/>
    </location>
</feature>
<dbReference type="RefSeq" id="WP_301589539.1">
    <property type="nucleotide sequence ID" value="NZ_JAPFQI010000004.1"/>
</dbReference>
<feature type="transmembrane region" description="Helical" evidence="7">
    <location>
        <begin position="313"/>
        <end position="334"/>
    </location>
</feature>
<dbReference type="SUPFAM" id="SSF103473">
    <property type="entry name" value="MFS general substrate transporter"/>
    <property type="match status" value="1"/>
</dbReference>
<feature type="transmembrane region" description="Helical" evidence="7">
    <location>
        <begin position="97"/>
        <end position="116"/>
    </location>
</feature>
<dbReference type="PANTHER" id="PTHR23511:SF34">
    <property type="entry name" value="SYNAPTIC VESICLE GLYCOPROTEIN 2"/>
    <property type="match status" value="1"/>
</dbReference>
<evidence type="ECO:0000259" key="8">
    <source>
        <dbReference type="PROSITE" id="PS50850"/>
    </source>
</evidence>
<feature type="transmembrane region" description="Helical" evidence="7">
    <location>
        <begin position="374"/>
        <end position="394"/>
    </location>
</feature>
<dbReference type="PROSITE" id="PS50850">
    <property type="entry name" value="MFS"/>
    <property type="match status" value="1"/>
</dbReference>
<feature type="transmembrane region" description="Helical" evidence="7">
    <location>
        <begin position="406"/>
        <end position="430"/>
    </location>
</feature>
<dbReference type="CDD" id="cd17316">
    <property type="entry name" value="MFS_SV2_like"/>
    <property type="match status" value="1"/>
</dbReference>
<dbReference type="Gene3D" id="1.20.1250.20">
    <property type="entry name" value="MFS general substrate transporter like domains"/>
    <property type="match status" value="1"/>
</dbReference>
<evidence type="ECO:0000313" key="9">
    <source>
        <dbReference type="EMBL" id="MCW8085624.1"/>
    </source>
</evidence>
<evidence type="ECO:0000256" key="4">
    <source>
        <dbReference type="ARBA" id="ARBA00022692"/>
    </source>
</evidence>
<feature type="transmembrane region" description="Helical" evidence="7">
    <location>
        <begin position="436"/>
        <end position="457"/>
    </location>
</feature>
<evidence type="ECO:0000256" key="5">
    <source>
        <dbReference type="ARBA" id="ARBA00022989"/>
    </source>
</evidence>
<feature type="domain" description="Major facilitator superfamily (MFS) profile" evidence="8">
    <location>
        <begin position="29"/>
        <end position="464"/>
    </location>
</feature>
<comment type="caution">
    <text evidence="9">The sequence shown here is derived from an EMBL/GenBank/DDBJ whole genome shotgun (WGS) entry which is preliminary data.</text>
</comment>
<feature type="transmembrane region" description="Helical" evidence="7">
    <location>
        <begin position="189"/>
        <end position="206"/>
    </location>
</feature>
<comment type="subcellular location">
    <subcellularLocation>
        <location evidence="1">Membrane</location>
        <topology evidence="1">Multi-pass membrane protein</topology>
    </subcellularLocation>
</comment>
<evidence type="ECO:0000313" key="10">
    <source>
        <dbReference type="Proteomes" id="UP001526430"/>
    </source>
</evidence>
<feature type="transmembrane region" description="Helical" evidence="7">
    <location>
        <begin position="71"/>
        <end position="90"/>
    </location>
</feature>
<evidence type="ECO:0000256" key="2">
    <source>
        <dbReference type="ARBA" id="ARBA00010992"/>
    </source>
</evidence>
<feature type="transmembrane region" description="Helical" evidence="7">
    <location>
        <begin position="277"/>
        <end position="301"/>
    </location>
</feature>
<feature type="transmembrane region" description="Helical" evidence="7">
    <location>
        <begin position="25"/>
        <end position="51"/>
    </location>
</feature>
<keyword evidence="4 7" id="KW-0812">Transmembrane</keyword>
<dbReference type="InterPro" id="IPR005828">
    <property type="entry name" value="MFS_sugar_transport-like"/>
</dbReference>
<protein>
    <submittedName>
        <fullName evidence="9">MFS transporter</fullName>
    </submittedName>
</protein>
<keyword evidence="3" id="KW-0813">Transport</keyword>
<sequence>MSATRTESFETDVPARLDRLPWGRFHWLICIALGVTWILDGLEVTLVGSLAPAIRDSPTLGLTETQVGLTASAYLTGAVSGALVFGWLADRLGRKRLFTITLLIYLAATIGTGLSWDFWSFAFFRAMTGAAIGGEYAAINSAIQELIPARRRGTTDLAINGTFWGGAALGSIASLFLLNPQVIDPEMGWRLAFIVGGGISLIVLWLRRFIPESPRWLMTHGREDEAERIVARLEAEAEKIHGRLPPLTHGPVRLRRGIRISFGDVWRTMIHDYRSRTVLGLTLMASQAFCYNGLFFTYALVLTRYNGVETADVGWYMLPFAIGNLLGPLLLGPLFDTVGRRKMITFTYGMAGLLMAFTAVAFALGWFGAVSQTASWTLIFFFASAAASAAYLTVGESFPLEMRAMGISLFYAMGTAIGGIAGPAVFGALIQSGERVNIMVGYLFGAALMLVAAATAWRLAFAAERQPLELLAKPLSSEG</sequence>
<gene>
    <name evidence="9" type="ORF">OF850_08310</name>
</gene>
<comment type="similarity">
    <text evidence="2">Belongs to the major facilitator superfamily. Sugar transporter (TC 2.A.1.1) family.</text>
</comment>
<organism evidence="9 10">
    <name type="scientific">Sabulicella glaciei</name>
    <dbReference type="NCBI Taxonomy" id="2984948"/>
    <lineage>
        <taxon>Bacteria</taxon>
        <taxon>Pseudomonadati</taxon>
        <taxon>Pseudomonadota</taxon>
        <taxon>Alphaproteobacteria</taxon>
        <taxon>Acetobacterales</taxon>
        <taxon>Acetobacteraceae</taxon>
        <taxon>Sabulicella</taxon>
    </lineage>
</organism>
<dbReference type="PANTHER" id="PTHR23511">
    <property type="entry name" value="SYNAPTIC VESICLE GLYCOPROTEIN 2"/>
    <property type="match status" value="1"/>
</dbReference>
<feature type="transmembrane region" description="Helical" evidence="7">
    <location>
        <begin position="122"/>
        <end position="143"/>
    </location>
</feature>
<proteinExistence type="inferred from homology"/>
<dbReference type="EMBL" id="JAPFQI010000004">
    <property type="protein sequence ID" value="MCW8085624.1"/>
    <property type="molecule type" value="Genomic_DNA"/>
</dbReference>
<reference evidence="9 10" key="1">
    <citation type="submission" date="2022-10" db="EMBL/GenBank/DDBJ databases">
        <title>Roseococcus glaciei nov., sp. nov., isolated from glacier.</title>
        <authorList>
            <person name="Liu Q."/>
            <person name="Xin Y.-H."/>
        </authorList>
    </citation>
    <scope>NUCLEOTIDE SEQUENCE [LARGE SCALE GENOMIC DNA]</scope>
    <source>
        <strain evidence="9 10">MDT2-1-1</strain>
    </source>
</reference>
<evidence type="ECO:0000256" key="6">
    <source>
        <dbReference type="ARBA" id="ARBA00023136"/>
    </source>
</evidence>
<accession>A0ABT3NU02</accession>
<feature type="transmembrane region" description="Helical" evidence="7">
    <location>
        <begin position="346"/>
        <end position="368"/>
    </location>
</feature>